<dbReference type="InterPro" id="IPR001878">
    <property type="entry name" value="Znf_CCHC"/>
</dbReference>
<feature type="compositionally biased region" description="Polar residues" evidence="1">
    <location>
        <begin position="28"/>
        <end position="44"/>
    </location>
</feature>
<evidence type="ECO:0000259" key="2">
    <source>
        <dbReference type="SMART" id="SM00343"/>
    </source>
</evidence>
<comment type="caution">
    <text evidence="3">The sequence shown here is derived from an EMBL/GenBank/DDBJ whole genome shotgun (WGS) entry which is preliminary data.</text>
</comment>
<dbReference type="AlphaFoldDB" id="A0A6L2P3W5"/>
<protein>
    <submittedName>
        <fullName evidence="3">Zinc finger, CCHC-type</fullName>
    </submittedName>
</protein>
<evidence type="ECO:0000256" key="1">
    <source>
        <dbReference type="SAM" id="MobiDB-lite"/>
    </source>
</evidence>
<organism evidence="3">
    <name type="scientific">Tanacetum cinerariifolium</name>
    <name type="common">Dalmatian daisy</name>
    <name type="synonym">Chrysanthemum cinerariifolium</name>
    <dbReference type="NCBI Taxonomy" id="118510"/>
    <lineage>
        <taxon>Eukaryota</taxon>
        <taxon>Viridiplantae</taxon>
        <taxon>Streptophyta</taxon>
        <taxon>Embryophyta</taxon>
        <taxon>Tracheophyta</taxon>
        <taxon>Spermatophyta</taxon>
        <taxon>Magnoliopsida</taxon>
        <taxon>eudicotyledons</taxon>
        <taxon>Gunneridae</taxon>
        <taxon>Pentapetalae</taxon>
        <taxon>asterids</taxon>
        <taxon>campanulids</taxon>
        <taxon>Asterales</taxon>
        <taxon>Asteraceae</taxon>
        <taxon>Asteroideae</taxon>
        <taxon>Anthemideae</taxon>
        <taxon>Anthemidinae</taxon>
        <taxon>Tanacetum</taxon>
    </lineage>
</organism>
<gene>
    <name evidence="3" type="ORF">Tci_065176</name>
</gene>
<feature type="domain" description="CCHC-type" evidence="2">
    <location>
        <begin position="415"/>
        <end position="431"/>
    </location>
</feature>
<dbReference type="Pfam" id="PF14223">
    <property type="entry name" value="Retrotran_gag_2"/>
    <property type="match status" value="1"/>
</dbReference>
<name>A0A6L2P3W5_TANCI</name>
<dbReference type="GO" id="GO:0003676">
    <property type="term" value="F:nucleic acid binding"/>
    <property type="evidence" value="ECO:0007669"/>
    <property type="project" value="InterPro"/>
</dbReference>
<evidence type="ECO:0000313" key="3">
    <source>
        <dbReference type="EMBL" id="GEU93198.1"/>
    </source>
</evidence>
<dbReference type="EMBL" id="BKCJ010010799">
    <property type="protein sequence ID" value="GEU93198.1"/>
    <property type="molecule type" value="Genomic_DNA"/>
</dbReference>
<proteinExistence type="predicted"/>
<dbReference type="SMART" id="SM00343">
    <property type="entry name" value="ZnF_C2HC"/>
    <property type="match status" value="1"/>
</dbReference>
<feature type="region of interest" description="Disordered" evidence="1">
    <location>
        <begin position="27"/>
        <end position="55"/>
    </location>
</feature>
<reference evidence="3" key="1">
    <citation type="journal article" date="2019" name="Sci. Rep.">
        <title>Draft genome of Tanacetum cinerariifolium, the natural source of mosquito coil.</title>
        <authorList>
            <person name="Yamashiro T."/>
            <person name="Shiraishi A."/>
            <person name="Satake H."/>
            <person name="Nakayama K."/>
        </authorList>
    </citation>
    <scope>NUCLEOTIDE SEQUENCE</scope>
</reference>
<sequence length="618" mass="69552">MDIAMDEPLGLGYEALRRHELALGDGSIPSQFEIGQSSRSMSEQQRLKETPAPRPPVYATLVDPVDGTIYTKIPIFVPPVRVHVWTPPSPEWSSGSLPVSPVPTPVASTATTPAATIAVDKCEFLETPDQDLVRRDLKKNYRTVDTVEKPTVAIYPDLLLLGKLESRTLRTKSLEESIETSLERLNQSRRLIFSNFVWYDLVTCAMKLYRRISCFCRCRGVTCSLIGSCSSNDASGMYSSKGAEPGSLIKGGWSCLMQKKVNKETTVAGIWTKLTSLYMTKSLVNRLYLKKKLCTYYMSLGTKLGYHIDDFNKLIHDLANVDIEIEDEDHALMLLTSFSSSYENFVETLLYGRESLTMKDVLATLNSRKLKKIGKGKKKEIGDGLYVRGMSDHSGKAHASRSSRFKSMGGTGKLKCFICHSDDHLKRDCPMKKSSGFVKKVGNEEMTEFIMDSDGSYHMKHGRDFLYEFKVVDGISIQLELRRSLISLDTLEKEGYTVKMQMCRIKVIKGCRVIMTGIRKKNCVYTVKAKVMTFGKKTPWYKGGAKIMVTGVPVQEGAKGNVAEKNKENNNFFVGRSQVKELSKSLSKGTTWVVDHSKSLSQKYLQIIWRYNDPIWIM</sequence>
<dbReference type="GO" id="GO:0008270">
    <property type="term" value="F:zinc ion binding"/>
    <property type="evidence" value="ECO:0007669"/>
    <property type="project" value="InterPro"/>
</dbReference>
<accession>A0A6L2P3W5</accession>